<dbReference type="EMBL" id="SIJK02000080">
    <property type="protein sequence ID" value="MBP1468606.1"/>
    <property type="molecule type" value="Genomic_DNA"/>
</dbReference>
<comment type="caution">
    <text evidence="1">The sequence shown here is derived from an EMBL/GenBank/DDBJ whole genome shotgun (WGS) entry which is preliminary data.</text>
</comment>
<dbReference type="SUPFAM" id="SSF143880">
    <property type="entry name" value="NE0471 N-terminal domain-like"/>
    <property type="match status" value="1"/>
</dbReference>
<dbReference type="Gene3D" id="3.30.2020.10">
    <property type="entry name" value="NE0471-like N-terminal domain"/>
    <property type="match status" value="1"/>
</dbReference>
<reference evidence="1 2" key="1">
    <citation type="submission" date="2021-03" db="EMBL/GenBank/DDBJ databases">
        <authorList>
            <person name="Grouzdev D.S."/>
        </authorList>
    </citation>
    <scope>NUCLEOTIDE SEQUENCE [LARGE SCALE GENOMIC DNA]</scope>
    <source>
        <strain evidence="1 2">M50-1</strain>
    </source>
</reference>
<evidence type="ECO:0000313" key="2">
    <source>
        <dbReference type="Proteomes" id="UP001193081"/>
    </source>
</evidence>
<protein>
    <submittedName>
        <fullName evidence="1">DUF2442 domain-containing protein</fullName>
    </submittedName>
</protein>
<keyword evidence="2" id="KW-1185">Reference proteome</keyword>
<name>A0ABS4DGN1_9CHLR</name>
<sequence length="96" mass="10796">MTQLIRVQSATPLMPPRIRVVFTNGEQREIDLTPYIASGPIFEPVRTDPTFFQSVAVDGGTLTWPNGADIDFGQYILWSYQMVYTHCTVELVKDGS</sequence>
<organism evidence="1 2">
    <name type="scientific">Candidatus Chloroploca mongolica</name>
    <dbReference type="NCBI Taxonomy" id="2528176"/>
    <lineage>
        <taxon>Bacteria</taxon>
        <taxon>Bacillati</taxon>
        <taxon>Chloroflexota</taxon>
        <taxon>Chloroflexia</taxon>
        <taxon>Chloroflexales</taxon>
        <taxon>Chloroflexineae</taxon>
        <taxon>Oscillochloridaceae</taxon>
        <taxon>Candidatus Chloroploca</taxon>
    </lineage>
</organism>
<proteinExistence type="predicted"/>
<gene>
    <name evidence="1" type="ORF">EYB53_023030</name>
</gene>
<dbReference type="Proteomes" id="UP001193081">
    <property type="component" value="Unassembled WGS sequence"/>
</dbReference>
<dbReference type="InterPro" id="IPR018841">
    <property type="entry name" value="DUF2442"/>
</dbReference>
<dbReference type="InterPro" id="IPR036782">
    <property type="entry name" value="NE0471-like_N"/>
</dbReference>
<dbReference type="RefSeq" id="WP_135481529.1">
    <property type="nucleotide sequence ID" value="NZ_SIJK02000080.1"/>
</dbReference>
<evidence type="ECO:0000313" key="1">
    <source>
        <dbReference type="EMBL" id="MBP1468606.1"/>
    </source>
</evidence>
<accession>A0ABS4DGN1</accession>
<dbReference type="Pfam" id="PF10387">
    <property type="entry name" value="DUF2442"/>
    <property type="match status" value="1"/>
</dbReference>